<keyword evidence="1" id="KW-1133">Transmembrane helix</keyword>
<dbReference type="PANTHER" id="PTHR39174">
    <property type="entry name" value="INNER MEMBRANE PROTEIN-RELATED"/>
    <property type="match status" value="1"/>
</dbReference>
<proteinExistence type="predicted"/>
<evidence type="ECO:0000256" key="1">
    <source>
        <dbReference type="SAM" id="Phobius"/>
    </source>
</evidence>
<evidence type="ECO:0000313" key="2">
    <source>
        <dbReference type="EMBL" id="QFG68427.1"/>
    </source>
</evidence>
<dbReference type="EMBL" id="CP044427">
    <property type="protein sequence ID" value="QFG68427.1"/>
    <property type="molecule type" value="Genomic_DNA"/>
</dbReference>
<dbReference type="AlphaFoldDB" id="A0A5J6V466"/>
<accession>A0A5J6V466</accession>
<reference evidence="2 3" key="1">
    <citation type="submission" date="2019-09" db="EMBL/GenBank/DDBJ databases">
        <title>Serinicoccus pratensis sp. nov., isolated from meadow soil.</title>
        <authorList>
            <person name="Zhang W."/>
        </authorList>
    </citation>
    <scope>NUCLEOTIDE SEQUENCE [LARGE SCALE GENOMIC DNA]</scope>
    <source>
        <strain evidence="2 3">W204</strain>
    </source>
</reference>
<keyword evidence="3" id="KW-1185">Reference proteome</keyword>
<dbReference type="Pfam" id="PF06196">
    <property type="entry name" value="DUF997"/>
    <property type="match status" value="1"/>
</dbReference>
<evidence type="ECO:0000313" key="3">
    <source>
        <dbReference type="Proteomes" id="UP000326546"/>
    </source>
</evidence>
<keyword evidence="1" id="KW-0812">Transmembrane</keyword>
<dbReference type="KEGG" id="serw:FY030_06605"/>
<name>A0A5J6V466_9MICO</name>
<dbReference type="PANTHER" id="PTHR39174:SF1">
    <property type="entry name" value="INNER MEMBRANE PROTEIN"/>
    <property type="match status" value="1"/>
</dbReference>
<dbReference type="InterPro" id="IPR010398">
    <property type="entry name" value="DUF997"/>
</dbReference>
<feature type="transmembrane region" description="Helical" evidence="1">
    <location>
        <begin position="67"/>
        <end position="92"/>
    </location>
</feature>
<keyword evidence="1" id="KW-0472">Membrane</keyword>
<protein>
    <submittedName>
        <fullName evidence="2">YhdT family protein</fullName>
    </submittedName>
</protein>
<dbReference type="RefSeq" id="WP_158060815.1">
    <property type="nucleotide sequence ID" value="NZ_CP044427.1"/>
</dbReference>
<organism evidence="2 3">
    <name type="scientific">Ornithinimicrobium pratense</name>
    <dbReference type="NCBI Taxonomy" id="2593973"/>
    <lineage>
        <taxon>Bacteria</taxon>
        <taxon>Bacillati</taxon>
        <taxon>Actinomycetota</taxon>
        <taxon>Actinomycetes</taxon>
        <taxon>Micrococcales</taxon>
        <taxon>Ornithinimicrobiaceae</taxon>
        <taxon>Ornithinimicrobium</taxon>
    </lineage>
</organism>
<sequence>MMSSHSASSSATAEDFEEDPRYRISQREALMCLTYWVVYTACSVTVAWLLGNRDSSEIGFVLGFPDWFFWSAIGVTAVFATVVPYLMVRLAFTDVDLEPRPRYGHGSETEVPS</sequence>
<feature type="transmembrane region" description="Helical" evidence="1">
    <location>
        <begin position="30"/>
        <end position="51"/>
    </location>
</feature>
<dbReference type="OrthoDB" id="1752893at2"/>
<gene>
    <name evidence="2" type="ORF">FY030_06605</name>
</gene>
<dbReference type="Proteomes" id="UP000326546">
    <property type="component" value="Chromosome"/>
</dbReference>